<protein>
    <submittedName>
        <fullName evidence="2">Uncharacterized protein</fullName>
    </submittedName>
</protein>
<evidence type="ECO:0000256" key="1">
    <source>
        <dbReference type="SAM" id="MobiDB-lite"/>
    </source>
</evidence>
<feature type="region of interest" description="Disordered" evidence="1">
    <location>
        <begin position="1"/>
        <end position="38"/>
    </location>
</feature>
<evidence type="ECO:0000313" key="2">
    <source>
        <dbReference type="EMBL" id="AGC72431.1"/>
    </source>
</evidence>
<dbReference type="EMBL" id="JX649901">
    <property type="protein sequence ID" value="AGC72431.1"/>
    <property type="molecule type" value="Genomic_DNA"/>
</dbReference>
<proteinExistence type="predicted"/>
<name>L7VYD2_9BACT</name>
<feature type="compositionally biased region" description="Polar residues" evidence="1">
    <location>
        <begin position="21"/>
        <end position="38"/>
    </location>
</feature>
<reference evidence="2" key="1">
    <citation type="submission" date="2012-09" db="EMBL/GenBank/DDBJ databases">
        <title>Metagenomic Characterization of a Microbial Community in Wastewater Detects High Levels of Antibiotic Resistance.</title>
        <authorList>
            <person name="Abrams M."/>
            <person name="Caldwell A."/>
            <person name="Vandaei E."/>
            <person name="Lee W."/>
            <person name="Perrott J."/>
            <person name="Khan S.Y."/>
            <person name="Ta J."/>
            <person name="Romero D."/>
            <person name="Nguyen V."/>
            <person name="Pourmand N."/>
            <person name="Ouverney C.C."/>
        </authorList>
    </citation>
    <scope>NUCLEOTIDE SEQUENCE</scope>
</reference>
<sequence>MPRRWPGGRKAETEHEYGASPTPSLDHGSQISKSCARR</sequence>
<dbReference type="AlphaFoldDB" id="L7VYD2"/>
<organism evidence="2">
    <name type="scientific">uncultured bacterium A1Q1_fos_2037</name>
    <dbReference type="NCBI Taxonomy" id="1256558"/>
    <lineage>
        <taxon>Bacteria</taxon>
        <taxon>environmental samples</taxon>
    </lineage>
</organism>
<accession>L7VYD2</accession>